<dbReference type="Proteomes" id="UP000549765">
    <property type="component" value="Unassembled WGS sequence"/>
</dbReference>
<name>A0A7X6S222_9LACO</name>
<evidence type="ECO:0000256" key="1">
    <source>
        <dbReference type="PIRSR" id="PIRSR601310-1"/>
    </source>
</evidence>
<dbReference type="RefSeq" id="WP_168721369.1">
    <property type="nucleotide sequence ID" value="NZ_JAAXPN010000001.1"/>
</dbReference>
<dbReference type="InterPro" id="IPR011146">
    <property type="entry name" value="HIT-like"/>
</dbReference>
<protein>
    <submittedName>
        <fullName evidence="5">HIT family protein</fullName>
    </submittedName>
</protein>
<comment type="caution">
    <text evidence="5">The sequence shown here is derived from an EMBL/GenBank/DDBJ whole genome shotgun (WGS) entry which is preliminary data.</text>
</comment>
<keyword evidence="6" id="KW-1185">Reference proteome</keyword>
<evidence type="ECO:0000313" key="5">
    <source>
        <dbReference type="EMBL" id="NKZ23584.1"/>
    </source>
</evidence>
<evidence type="ECO:0000259" key="4">
    <source>
        <dbReference type="PROSITE" id="PS51084"/>
    </source>
</evidence>
<evidence type="ECO:0000313" key="6">
    <source>
        <dbReference type="Proteomes" id="UP000549765"/>
    </source>
</evidence>
<feature type="active site" description="Tele-AMP-histidine intermediate" evidence="1">
    <location>
        <position position="97"/>
    </location>
</feature>
<feature type="short sequence motif" description="Histidine triad motif" evidence="2 3">
    <location>
        <begin position="95"/>
        <end position="99"/>
    </location>
</feature>
<accession>A0A7X6S222</accession>
<dbReference type="PANTHER" id="PTHR42997:SF1">
    <property type="entry name" value="AP-4-A PHOSPHORYLASE"/>
    <property type="match status" value="1"/>
</dbReference>
<organism evidence="5 6">
    <name type="scientific">Periweissella fabalis</name>
    <dbReference type="NCBI Taxonomy" id="1070421"/>
    <lineage>
        <taxon>Bacteria</taxon>
        <taxon>Bacillati</taxon>
        <taxon>Bacillota</taxon>
        <taxon>Bacilli</taxon>
        <taxon>Lactobacillales</taxon>
        <taxon>Lactobacillaceae</taxon>
        <taxon>Periweissella</taxon>
    </lineage>
</organism>
<feature type="domain" description="HIT" evidence="4">
    <location>
        <begin position="4"/>
        <end position="110"/>
    </location>
</feature>
<dbReference type="Gene3D" id="3.30.428.10">
    <property type="entry name" value="HIT-like"/>
    <property type="match status" value="1"/>
</dbReference>
<dbReference type="SUPFAM" id="SSF54197">
    <property type="entry name" value="HIT-like"/>
    <property type="match status" value="1"/>
</dbReference>
<dbReference type="InterPro" id="IPR036265">
    <property type="entry name" value="HIT-like_sf"/>
</dbReference>
<dbReference type="Pfam" id="PF01230">
    <property type="entry name" value="HIT"/>
    <property type="match status" value="1"/>
</dbReference>
<dbReference type="PRINTS" id="PR00332">
    <property type="entry name" value="HISTRIAD"/>
</dbReference>
<dbReference type="PANTHER" id="PTHR42997">
    <property type="entry name" value="HIT FAMILY HYDROLASE"/>
    <property type="match status" value="1"/>
</dbReference>
<dbReference type="AlphaFoldDB" id="A0A7X6S222"/>
<dbReference type="PROSITE" id="PS51084">
    <property type="entry name" value="HIT_2"/>
    <property type="match status" value="1"/>
</dbReference>
<evidence type="ECO:0000256" key="3">
    <source>
        <dbReference type="PROSITE-ProRule" id="PRU00464"/>
    </source>
</evidence>
<evidence type="ECO:0000256" key="2">
    <source>
        <dbReference type="PIRSR" id="PIRSR601310-3"/>
    </source>
</evidence>
<gene>
    <name evidence="5" type="ORF">HF964_02020</name>
</gene>
<dbReference type="InterPro" id="IPR001310">
    <property type="entry name" value="Histidine_triad_HIT"/>
</dbReference>
<sequence length="126" mass="14092">MDNTTCIFCQRQQITFILENDLAGAFWDAYPVSTGHLLIIPKVHRQNYFELTNPEIVAINSLIHEAKDLLEHDFHPDGYNIGINVNDAAGQTVMHAHIHVIPRYLGDDAHPAGGIRKMFPGGGEFN</sequence>
<reference evidence="5 6" key="1">
    <citation type="submission" date="2020-04" db="EMBL/GenBank/DDBJ databases">
        <title>MicrobeNet Type strains.</title>
        <authorList>
            <person name="Nicholson A.C."/>
        </authorList>
    </citation>
    <scope>NUCLEOTIDE SEQUENCE [LARGE SCALE GENOMIC DNA]</scope>
    <source>
        <strain evidence="5 6">CCUG 61472</strain>
    </source>
</reference>
<dbReference type="EMBL" id="JAAXPN010000001">
    <property type="protein sequence ID" value="NKZ23584.1"/>
    <property type="molecule type" value="Genomic_DNA"/>
</dbReference>
<dbReference type="GO" id="GO:0003824">
    <property type="term" value="F:catalytic activity"/>
    <property type="evidence" value="ECO:0007669"/>
    <property type="project" value="InterPro"/>
</dbReference>
<dbReference type="InterPro" id="IPR052908">
    <property type="entry name" value="AP-4-A_phosphorylase"/>
</dbReference>
<proteinExistence type="predicted"/>